<protein>
    <submittedName>
        <fullName evidence="8">Transcription termination protein NusA</fullName>
    </submittedName>
</protein>
<reference evidence="8 9" key="1">
    <citation type="submission" date="2018-06" db="EMBL/GenBank/DDBJ databases">
        <authorList>
            <consortium name="Pathogen Informatics"/>
            <person name="Doyle S."/>
        </authorList>
    </citation>
    <scope>NUCLEOTIDE SEQUENCE [LARGE SCALE GENOMIC DNA]</scope>
    <source>
        <strain evidence="8 9">NCTC9128</strain>
    </source>
</reference>
<feature type="domain" description="Transcription factor NusA first KH" evidence="7">
    <location>
        <begin position="1"/>
        <end position="64"/>
    </location>
</feature>
<dbReference type="GO" id="GO:0003723">
    <property type="term" value="F:RNA binding"/>
    <property type="evidence" value="ECO:0007669"/>
    <property type="project" value="UniProtKB-KW"/>
</dbReference>
<proteinExistence type="predicted"/>
<organism evidence="8 9">
    <name type="scientific">Klebsiella pneumoniae</name>
    <dbReference type="NCBI Taxonomy" id="573"/>
    <lineage>
        <taxon>Bacteria</taxon>
        <taxon>Pseudomonadati</taxon>
        <taxon>Pseudomonadota</taxon>
        <taxon>Gammaproteobacteria</taxon>
        <taxon>Enterobacterales</taxon>
        <taxon>Enterobacteriaceae</taxon>
        <taxon>Klebsiella/Raoultella group</taxon>
        <taxon>Klebsiella</taxon>
        <taxon>Klebsiella pneumoniae complex</taxon>
    </lineage>
</organism>
<dbReference type="AlphaFoldDB" id="A0A2X3D1M0"/>
<dbReference type="InterPro" id="IPR030842">
    <property type="entry name" value="TF_NusA_bacterial"/>
</dbReference>
<evidence type="ECO:0000256" key="1">
    <source>
        <dbReference type="ARBA" id="ARBA00022472"/>
    </source>
</evidence>
<accession>A0A2X3D1M0</accession>
<keyword evidence="2" id="KW-0963">Cytoplasm</keyword>
<gene>
    <name evidence="8" type="primary">nusA_3</name>
    <name evidence="8" type="ORF">NCTC9128_02730</name>
</gene>
<evidence type="ECO:0000256" key="6">
    <source>
        <dbReference type="ARBA" id="ARBA00023163"/>
    </source>
</evidence>
<dbReference type="EMBL" id="UAWN01000012">
    <property type="protein sequence ID" value="SQC14635.1"/>
    <property type="molecule type" value="Genomic_DNA"/>
</dbReference>
<evidence type="ECO:0000313" key="8">
    <source>
        <dbReference type="EMBL" id="SQC14635.1"/>
    </source>
</evidence>
<name>A0A2X3D1M0_KLEPN</name>
<dbReference type="Proteomes" id="UP000251088">
    <property type="component" value="Unassembled WGS sequence"/>
</dbReference>
<sequence>MPEIGEEVLEIKAAARDPGSRAKIAVKTNDKRIDPVGACVGMRGARVQAVSTELGGERIDIVLWDDNPAQFVINAMAPADVASIVVDEDKHTMDIAVEAATWRRRSAVTVRTSAWLHSSAAGNSTS</sequence>
<evidence type="ECO:0000256" key="4">
    <source>
        <dbReference type="ARBA" id="ARBA00022884"/>
    </source>
</evidence>
<evidence type="ECO:0000256" key="2">
    <source>
        <dbReference type="ARBA" id="ARBA00022490"/>
    </source>
</evidence>
<keyword evidence="3" id="KW-0889">Transcription antitermination</keyword>
<dbReference type="GO" id="GO:0006353">
    <property type="term" value="P:DNA-templated transcription termination"/>
    <property type="evidence" value="ECO:0007669"/>
    <property type="project" value="UniProtKB-KW"/>
</dbReference>
<keyword evidence="4" id="KW-0694">RNA-binding</keyword>
<evidence type="ECO:0000256" key="5">
    <source>
        <dbReference type="ARBA" id="ARBA00023015"/>
    </source>
</evidence>
<dbReference type="GO" id="GO:0031564">
    <property type="term" value="P:transcription antitermination"/>
    <property type="evidence" value="ECO:0007669"/>
    <property type="project" value="UniProtKB-KW"/>
</dbReference>
<keyword evidence="6" id="KW-0804">Transcription</keyword>
<keyword evidence="5" id="KW-0805">Transcription regulation</keyword>
<dbReference type="Pfam" id="PF13184">
    <property type="entry name" value="KH_NusA_1st"/>
    <property type="match status" value="1"/>
</dbReference>
<dbReference type="SUPFAM" id="SSF54814">
    <property type="entry name" value="Prokaryotic type KH domain (KH-domain type II)"/>
    <property type="match status" value="1"/>
</dbReference>
<dbReference type="Gene3D" id="3.30.300.20">
    <property type="match status" value="2"/>
</dbReference>
<dbReference type="InterPro" id="IPR025249">
    <property type="entry name" value="TF_NusA_KH_1st"/>
</dbReference>
<dbReference type="GO" id="GO:0005829">
    <property type="term" value="C:cytosol"/>
    <property type="evidence" value="ECO:0007669"/>
    <property type="project" value="TreeGrafter"/>
</dbReference>
<evidence type="ECO:0000313" key="9">
    <source>
        <dbReference type="Proteomes" id="UP000251088"/>
    </source>
</evidence>
<dbReference type="InterPro" id="IPR015946">
    <property type="entry name" value="KH_dom-like_a/b"/>
</dbReference>
<keyword evidence="1" id="KW-0806">Transcription termination</keyword>
<dbReference type="FunFam" id="3.30.300.20:FF:000002">
    <property type="entry name" value="Transcription termination/antitermination protein NusA"/>
    <property type="match status" value="1"/>
</dbReference>
<evidence type="ECO:0000256" key="3">
    <source>
        <dbReference type="ARBA" id="ARBA00022814"/>
    </source>
</evidence>
<dbReference type="PANTHER" id="PTHR22648">
    <property type="entry name" value="TRANSCRIPTION TERMINATION FACTOR NUSA"/>
    <property type="match status" value="1"/>
</dbReference>
<dbReference type="CDD" id="cd02134">
    <property type="entry name" value="KH-II_NusA_rpt1"/>
    <property type="match status" value="1"/>
</dbReference>
<evidence type="ECO:0000259" key="7">
    <source>
        <dbReference type="Pfam" id="PF13184"/>
    </source>
</evidence>
<dbReference type="PANTHER" id="PTHR22648:SF0">
    <property type="entry name" value="TRANSCRIPTION TERMINATION_ANTITERMINATION PROTEIN NUSA"/>
    <property type="match status" value="1"/>
</dbReference>
<dbReference type="InterPro" id="IPR009019">
    <property type="entry name" value="KH_sf_prok-type"/>
</dbReference>